<keyword evidence="1" id="KW-0195">Cyclin</keyword>
<dbReference type="EMBL" id="MU825407">
    <property type="protein sequence ID" value="KAJ7391315.1"/>
    <property type="molecule type" value="Genomic_DNA"/>
</dbReference>
<evidence type="ECO:0000313" key="3">
    <source>
        <dbReference type="EMBL" id="KAJ7391315.1"/>
    </source>
</evidence>
<protein>
    <recommendedName>
        <fullName evidence="2">Cyclin-like domain-containing protein</fullName>
    </recommendedName>
</protein>
<dbReference type="Gene3D" id="1.10.472.10">
    <property type="entry name" value="Cyclin-like"/>
    <property type="match status" value="2"/>
</dbReference>
<comment type="caution">
    <text evidence="3">The sequence shown here is derived from an EMBL/GenBank/DDBJ whole genome shotgun (WGS) entry which is preliminary data.</text>
</comment>
<dbReference type="AlphaFoldDB" id="A0A9X0A1J0"/>
<feature type="domain" description="Cyclin-like" evidence="2">
    <location>
        <begin position="52"/>
        <end position="138"/>
    </location>
</feature>
<dbReference type="OrthoDB" id="769138at2759"/>
<dbReference type="InterPro" id="IPR006671">
    <property type="entry name" value="Cyclin_N"/>
</dbReference>
<comment type="similarity">
    <text evidence="1">Belongs to the cyclin family.</text>
</comment>
<gene>
    <name evidence="3" type="ORF">OS493_019448</name>
</gene>
<dbReference type="Pfam" id="PF00134">
    <property type="entry name" value="Cyclin_N"/>
    <property type="match status" value="1"/>
</dbReference>
<accession>A0A9X0A1J0</accession>
<dbReference type="SMART" id="SM00385">
    <property type="entry name" value="CYCLIN"/>
    <property type="match status" value="1"/>
</dbReference>
<proteinExistence type="inferred from homology"/>
<dbReference type="PANTHER" id="PTHR10177">
    <property type="entry name" value="CYCLINS"/>
    <property type="match status" value="1"/>
</dbReference>
<evidence type="ECO:0000259" key="2">
    <source>
        <dbReference type="SMART" id="SM00385"/>
    </source>
</evidence>
<keyword evidence="4" id="KW-1185">Reference proteome</keyword>
<dbReference type="FunFam" id="1.10.472.10:FF:000006">
    <property type="entry name" value="Cyclin I"/>
    <property type="match status" value="1"/>
</dbReference>
<evidence type="ECO:0000256" key="1">
    <source>
        <dbReference type="RuleBase" id="RU000383"/>
    </source>
</evidence>
<dbReference type="SUPFAM" id="SSF47954">
    <property type="entry name" value="Cyclin-like"/>
    <property type="match status" value="1"/>
</dbReference>
<dbReference type="InterPro" id="IPR039361">
    <property type="entry name" value="Cyclin"/>
</dbReference>
<dbReference type="InterPro" id="IPR036915">
    <property type="entry name" value="Cyclin-like_sf"/>
</dbReference>
<name>A0A9X0A1J0_9CNID</name>
<dbReference type="InterPro" id="IPR013763">
    <property type="entry name" value="Cyclin-like_dom"/>
</dbReference>
<evidence type="ECO:0000313" key="4">
    <source>
        <dbReference type="Proteomes" id="UP001163046"/>
    </source>
</evidence>
<dbReference type="Proteomes" id="UP001163046">
    <property type="component" value="Unassembled WGS sequence"/>
</dbReference>
<sequence length="274" mass="30938">MIVSCGLNVGKLLKVLNEGLLKEETHLAPLMCLVGNEDSDGISLSNRDKNTIFMLTLNRHCGFHSETYSLSVNLLDRFLSVVKANPKYLPCISICCLFLAVKMCEEDEDVPTAADLVKVSGLRFSSSDLLRMERIILDKLKWNLHVNASTPLYFLQVFHALCVSKGFLDHCPVNQHLQHITTTLEDLLCCHKFMFFKPSTLALALLSCELMYVSSNWLQATHYLQQEAKVPDAELWQCSKLLNEHFNSVSKSHSSKFKSLSSDRQEQPFPVIGN</sequence>
<organism evidence="3 4">
    <name type="scientific">Desmophyllum pertusum</name>
    <dbReference type="NCBI Taxonomy" id="174260"/>
    <lineage>
        <taxon>Eukaryota</taxon>
        <taxon>Metazoa</taxon>
        <taxon>Cnidaria</taxon>
        <taxon>Anthozoa</taxon>
        <taxon>Hexacorallia</taxon>
        <taxon>Scleractinia</taxon>
        <taxon>Caryophylliina</taxon>
        <taxon>Caryophylliidae</taxon>
        <taxon>Desmophyllum</taxon>
    </lineage>
</organism>
<reference evidence="3" key="1">
    <citation type="submission" date="2023-01" db="EMBL/GenBank/DDBJ databases">
        <title>Genome assembly of the deep-sea coral Lophelia pertusa.</title>
        <authorList>
            <person name="Herrera S."/>
            <person name="Cordes E."/>
        </authorList>
    </citation>
    <scope>NUCLEOTIDE SEQUENCE</scope>
    <source>
        <strain evidence="3">USNM1676648</strain>
        <tissue evidence="3">Polyp</tissue>
    </source>
</reference>